<sequence>MYIVYTFEPYIGIFIDIYLDDIIIYLDILKEHITHVKTILQILECEKLYLSALKLDFLCFKVKVLRCMVDNEGIQVDPHKVDLLMKWKTPTNCDLLQGFLGAVGYLANDIDHV</sequence>
<keyword evidence="2" id="KW-1185">Reference proteome</keyword>
<organism evidence="1 2">
    <name type="scientific">Pholiota conissans</name>
    <dbReference type="NCBI Taxonomy" id="109636"/>
    <lineage>
        <taxon>Eukaryota</taxon>
        <taxon>Fungi</taxon>
        <taxon>Dikarya</taxon>
        <taxon>Basidiomycota</taxon>
        <taxon>Agaricomycotina</taxon>
        <taxon>Agaricomycetes</taxon>
        <taxon>Agaricomycetidae</taxon>
        <taxon>Agaricales</taxon>
        <taxon>Agaricineae</taxon>
        <taxon>Strophariaceae</taxon>
        <taxon>Pholiota</taxon>
    </lineage>
</organism>
<dbReference type="InterPro" id="IPR043502">
    <property type="entry name" value="DNA/RNA_pol_sf"/>
</dbReference>
<accession>A0A9P6CMK0</accession>
<name>A0A9P6CMK0_9AGAR</name>
<evidence type="ECO:0000313" key="2">
    <source>
        <dbReference type="Proteomes" id="UP000807469"/>
    </source>
</evidence>
<dbReference type="PANTHER" id="PTHR33064:SF37">
    <property type="entry name" value="RIBONUCLEASE H"/>
    <property type="match status" value="1"/>
</dbReference>
<comment type="caution">
    <text evidence="1">The sequence shown here is derived from an EMBL/GenBank/DDBJ whole genome shotgun (WGS) entry which is preliminary data.</text>
</comment>
<reference evidence="1" key="1">
    <citation type="submission" date="2020-11" db="EMBL/GenBank/DDBJ databases">
        <authorList>
            <consortium name="DOE Joint Genome Institute"/>
            <person name="Ahrendt S."/>
            <person name="Riley R."/>
            <person name="Andreopoulos W."/>
            <person name="Labutti K."/>
            <person name="Pangilinan J."/>
            <person name="Ruiz-Duenas F.J."/>
            <person name="Barrasa J.M."/>
            <person name="Sanchez-Garcia M."/>
            <person name="Camarero S."/>
            <person name="Miyauchi S."/>
            <person name="Serrano A."/>
            <person name="Linde D."/>
            <person name="Babiker R."/>
            <person name="Drula E."/>
            <person name="Ayuso-Fernandez I."/>
            <person name="Pacheco R."/>
            <person name="Padilla G."/>
            <person name="Ferreira P."/>
            <person name="Barriuso J."/>
            <person name="Kellner H."/>
            <person name="Castanera R."/>
            <person name="Alfaro M."/>
            <person name="Ramirez L."/>
            <person name="Pisabarro A.G."/>
            <person name="Kuo A."/>
            <person name="Tritt A."/>
            <person name="Lipzen A."/>
            <person name="He G."/>
            <person name="Yan M."/>
            <person name="Ng V."/>
            <person name="Cullen D."/>
            <person name="Martin F."/>
            <person name="Rosso M.-N."/>
            <person name="Henrissat B."/>
            <person name="Hibbett D."/>
            <person name="Martinez A.T."/>
            <person name="Grigoriev I.V."/>
        </authorList>
    </citation>
    <scope>NUCLEOTIDE SEQUENCE</scope>
    <source>
        <strain evidence="1">CIRM-BRFM 674</strain>
    </source>
</reference>
<gene>
    <name evidence="1" type="ORF">BDN70DRAFT_819483</name>
</gene>
<dbReference type="InterPro" id="IPR043128">
    <property type="entry name" value="Rev_trsase/Diguanyl_cyclase"/>
</dbReference>
<proteinExistence type="predicted"/>
<protein>
    <submittedName>
        <fullName evidence="1">DNA/RNA polymerase</fullName>
    </submittedName>
</protein>
<dbReference type="PANTHER" id="PTHR33064">
    <property type="entry name" value="POL PROTEIN"/>
    <property type="match status" value="1"/>
</dbReference>
<evidence type="ECO:0000313" key="1">
    <source>
        <dbReference type="EMBL" id="KAF9471847.1"/>
    </source>
</evidence>
<dbReference type="EMBL" id="MU155614">
    <property type="protein sequence ID" value="KAF9471847.1"/>
    <property type="molecule type" value="Genomic_DNA"/>
</dbReference>
<dbReference type="Gene3D" id="3.30.70.270">
    <property type="match status" value="1"/>
</dbReference>
<dbReference type="OrthoDB" id="1750432at2759"/>
<dbReference type="AlphaFoldDB" id="A0A9P6CMK0"/>
<dbReference type="Proteomes" id="UP000807469">
    <property type="component" value="Unassembled WGS sequence"/>
</dbReference>
<dbReference type="InterPro" id="IPR051320">
    <property type="entry name" value="Viral_Replic_Matur_Polypro"/>
</dbReference>
<dbReference type="SUPFAM" id="SSF56672">
    <property type="entry name" value="DNA/RNA polymerases"/>
    <property type="match status" value="1"/>
</dbReference>